<evidence type="ECO:0000313" key="2">
    <source>
        <dbReference type="Proteomes" id="UP000703893"/>
    </source>
</evidence>
<evidence type="ECO:0000313" key="1">
    <source>
        <dbReference type="EMBL" id="MBM3273525.1"/>
    </source>
</evidence>
<protein>
    <submittedName>
        <fullName evidence="1">Uncharacterized protein</fullName>
    </submittedName>
</protein>
<proteinExistence type="predicted"/>
<dbReference type="EMBL" id="VGJX01000003">
    <property type="protein sequence ID" value="MBM3273525.1"/>
    <property type="molecule type" value="Genomic_DNA"/>
</dbReference>
<name>A0A937X3I6_9BACT</name>
<dbReference type="Proteomes" id="UP000703893">
    <property type="component" value="Unassembled WGS sequence"/>
</dbReference>
<reference evidence="1 2" key="1">
    <citation type="submission" date="2019-03" db="EMBL/GenBank/DDBJ databases">
        <title>Lake Tanganyika Metagenome-Assembled Genomes (MAGs).</title>
        <authorList>
            <person name="Tran P."/>
        </authorList>
    </citation>
    <scope>NUCLEOTIDE SEQUENCE [LARGE SCALE GENOMIC DNA]</scope>
    <source>
        <strain evidence="1">K_DeepCast_65m_m2_236</strain>
    </source>
</reference>
<sequence length="53" mass="5662">MDFLAVDAALARCADLVGRGPAFEQWQAGVYARLGQAPPVAYVEQDRVAIVEG</sequence>
<accession>A0A937X3I6</accession>
<gene>
    <name evidence="1" type="ORF">FJZ00_00120</name>
</gene>
<comment type="caution">
    <text evidence="1">The sequence shown here is derived from an EMBL/GenBank/DDBJ whole genome shotgun (WGS) entry which is preliminary data.</text>
</comment>
<dbReference type="AlphaFoldDB" id="A0A937X3I6"/>
<organism evidence="1 2">
    <name type="scientific">Candidatus Tanganyikabacteria bacterium</name>
    <dbReference type="NCBI Taxonomy" id="2961651"/>
    <lineage>
        <taxon>Bacteria</taxon>
        <taxon>Bacillati</taxon>
        <taxon>Candidatus Sericytochromatia</taxon>
        <taxon>Candidatus Tanganyikabacteria</taxon>
    </lineage>
</organism>
<feature type="non-terminal residue" evidence="1">
    <location>
        <position position="53"/>
    </location>
</feature>